<proteinExistence type="predicted"/>
<evidence type="ECO:0000313" key="1">
    <source>
        <dbReference type="EMBL" id="EHL01564.1"/>
    </source>
</evidence>
<dbReference type="InParanoid" id="H0EIT3"/>
<accession>H0EIT3</accession>
<organism evidence="1 2">
    <name type="scientific">Glarea lozoyensis (strain ATCC 74030 / MF5533)</name>
    <dbReference type="NCBI Taxonomy" id="1104152"/>
    <lineage>
        <taxon>Eukaryota</taxon>
        <taxon>Fungi</taxon>
        <taxon>Dikarya</taxon>
        <taxon>Ascomycota</taxon>
        <taxon>Pezizomycotina</taxon>
        <taxon>Leotiomycetes</taxon>
        <taxon>Helotiales</taxon>
        <taxon>Helotiaceae</taxon>
        <taxon>Glarea</taxon>
    </lineage>
</organism>
<protein>
    <submittedName>
        <fullName evidence="1">Uncharacterized protein</fullName>
    </submittedName>
</protein>
<dbReference type="AlphaFoldDB" id="H0EIT3"/>
<comment type="caution">
    <text evidence="1">The sequence shown here is derived from an EMBL/GenBank/DDBJ whole genome shotgun (WGS) entry which is preliminary data.</text>
</comment>
<keyword evidence="2" id="KW-1185">Reference proteome</keyword>
<dbReference type="Proteomes" id="UP000005446">
    <property type="component" value="Unassembled WGS sequence"/>
</dbReference>
<gene>
    <name evidence="1" type="ORF">M7I_2449</name>
</gene>
<dbReference type="HOGENOM" id="CLU_2638291_0_0_1"/>
<reference evidence="1 2" key="1">
    <citation type="journal article" date="2012" name="Eukaryot. Cell">
        <title>Genome sequence of the fungus Glarea lozoyensis: the first genome sequence of a species from the Helotiaceae family.</title>
        <authorList>
            <person name="Youssar L."/>
            <person name="Gruening B.A."/>
            <person name="Erxleben A."/>
            <person name="Guenther S."/>
            <person name="Huettel W."/>
        </authorList>
    </citation>
    <scope>NUCLEOTIDE SEQUENCE [LARGE SCALE GENOMIC DNA]</scope>
    <source>
        <strain evidence="2">ATCC 74030 / MF5533</strain>
    </source>
</reference>
<evidence type="ECO:0000313" key="2">
    <source>
        <dbReference type="Proteomes" id="UP000005446"/>
    </source>
</evidence>
<name>H0EIT3_GLAL7</name>
<dbReference type="EMBL" id="AGUE01000049">
    <property type="protein sequence ID" value="EHL01564.1"/>
    <property type="molecule type" value="Genomic_DNA"/>
</dbReference>
<sequence length="77" mass="8421">MFIIAIPSINPSIIRTTKIAPNPQIQIIKTASGIPVGDEAVAFSLFTLPFPIFAGCKPDSDFSLLRETRFLSRDGRT</sequence>